<sequence length="169" mass="19356">MFKFSSAMCHALALTFMVGTVAPAAAVPVVVPNAPIASPDVSNVQLEFRRDREMRRDREVLRDNWRGRDRDRGRDRFERRGQSAYWRGHRGYRDHRPGYRQHNGWWFPPAAFIAGAIIGGAMNQAPAARPGGGSAHVQWCYDRWRSYRASDNTYQPYNGPRRQCTSPYG</sequence>
<comment type="function">
    <text evidence="6">Has immunoglobulin-binding and hemagglutination properties, and can bind to mannose. Essential for virulence. May be involved in LPS biosynthesis or polysaccharide transport.</text>
</comment>
<dbReference type="OrthoDB" id="8117189at2"/>
<evidence type="ECO:0000313" key="9">
    <source>
        <dbReference type="Proteomes" id="UP000323258"/>
    </source>
</evidence>
<evidence type="ECO:0000313" key="8">
    <source>
        <dbReference type="EMBL" id="TYR34673.1"/>
    </source>
</evidence>
<evidence type="ECO:0000256" key="7">
    <source>
        <dbReference type="SAM" id="SignalP"/>
    </source>
</evidence>
<reference evidence="8 9" key="1">
    <citation type="submission" date="2019-08" db="EMBL/GenBank/DDBJ databases">
        <authorList>
            <person name="Seo Y.L."/>
        </authorList>
    </citation>
    <scope>NUCLEOTIDE SEQUENCE [LARGE SCALE GENOMIC DNA]</scope>
    <source>
        <strain evidence="8 9">MaA-C15</strain>
    </source>
</reference>
<keyword evidence="4" id="KW-0472">Membrane</keyword>
<proteinExistence type="inferred from homology"/>
<protein>
    <recommendedName>
        <fullName evidence="3">Lectin-like protein BA14k</fullName>
    </recommendedName>
</protein>
<evidence type="ECO:0000256" key="6">
    <source>
        <dbReference type="ARBA" id="ARBA00025321"/>
    </source>
</evidence>
<evidence type="ECO:0000256" key="1">
    <source>
        <dbReference type="ARBA" id="ARBA00004167"/>
    </source>
</evidence>
<evidence type="ECO:0000256" key="4">
    <source>
        <dbReference type="ARBA" id="ARBA00022475"/>
    </source>
</evidence>
<dbReference type="EMBL" id="VSZS01000055">
    <property type="protein sequence ID" value="TYR34673.1"/>
    <property type="molecule type" value="Genomic_DNA"/>
</dbReference>
<dbReference type="Pfam" id="PF07886">
    <property type="entry name" value="BA14K"/>
    <property type="match status" value="1"/>
</dbReference>
<keyword evidence="4" id="KW-1003">Cell membrane</keyword>
<keyword evidence="9" id="KW-1185">Reference proteome</keyword>
<comment type="caution">
    <text evidence="8">The sequence shown here is derived from an EMBL/GenBank/DDBJ whole genome shotgun (WGS) entry which is preliminary data.</text>
</comment>
<dbReference type="AlphaFoldDB" id="A0A5D4H344"/>
<name>A0A5D4H344_9HYPH</name>
<organism evidence="8 9">
    <name type="scientific">Neoaquamicrobium microcysteis</name>
    <dbReference type="NCBI Taxonomy" id="2682781"/>
    <lineage>
        <taxon>Bacteria</taxon>
        <taxon>Pseudomonadati</taxon>
        <taxon>Pseudomonadota</taxon>
        <taxon>Alphaproteobacteria</taxon>
        <taxon>Hyphomicrobiales</taxon>
        <taxon>Phyllobacteriaceae</taxon>
        <taxon>Neoaquamicrobium</taxon>
    </lineage>
</organism>
<gene>
    <name evidence="8" type="ORF">FY036_04455</name>
</gene>
<evidence type="ECO:0000256" key="5">
    <source>
        <dbReference type="ARBA" id="ARBA00022734"/>
    </source>
</evidence>
<accession>A0A5D4H344</accession>
<reference evidence="8 9" key="2">
    <citation type="submission" date="2019-09" db="EMBL/GenBank/DDBJ databases">
        <title>Mesorhizobium sp. MaA-C15 isolated from Microcystis aeruginosa.</title>
        <authorList>
            <person name="Jeong S.E."/>
            <person name="Jin H.M."/>
            <person name="Jeon C.O."/>
        </authorList>
    </citation>
    <scope>NUCLEOTIDE SEQUENCE [LARGE SCALE GENOMIC DNA]</scope>
    <source>
        <strain evidence="8 9">MaA-C15</strain>
    </source>
</reference>
<keyword evidence="5" id="KW-0430">Lectin</keyword>
<dbReference type="GO" id="GO:0030246">
    <property type="term" value="F:carbohydrate binding"/>
    <property type="evidence" value="ECO:0007669"/>
    <property type="project" value="UniProtKB-KW"/>
</dbReference>
<dbReference type="GO" id="GO:0016020">
    <property type="term" value="C:membrane"/>
    <property type="evidence" value="ECO:0007669"/>
    <property type="project" value="UniProtKB-SubCell"/>
</dbReference>
<feature type="signal peptide" evidence="7">
    <location>
        <begin position="1"/>
        <end position="24"/>
    </location>
</feature>
<dbReference type="Proteomes" id="UP000323258">
    <property type="component" value="Unassembled WGS sequence"/>
</dbReference>
<feature type="chain" id="PRO_5022770478" description="Lectin-like protein BA14k" evidence="7">
    <location>
        <begin position="25"/>
        <end position="169"/>
    </location>
</feature>
<dbReference type="InterPro" id="IPR012413">
    <property type="entry name" value="BA14K"/>
</dbReference>
<comment type="subcellular location">
    <subcellularLocation>
        <location evidence="1">Membrane</location>
        <topology evidence="1">Single-pass membrane protein</topology>
    </subcellularLocation>
</comment>
<evidence type="ECO:0000256" key="2">
    <source>
        <dbReference type="ARBA" id="ARBA00010270"/>
    </source>
</evidence>
<evidence type="ECO:0000256" key="3">
    <source>
        <dbReference type="ARBA" id="ARBA00020552"/>
    </source>
</evidence>
<comment type="similarity">
    <text evidence="2">Belongs to the BA14k family.</text>
</comment>
<keyword evidence="7" id="KW-0732">Signal</keyword>